<dbReference type="InterPro" id="IPR009078">
    <property type="entry name" value="Ferritin-like_SF"/>
</dbReference>
<organism evidence="1 2">
    <name type="scientific">Nocardioides massiliensis</name>
    <dbReference type="NCBI Taxonomy" id="1325935"/>
    <lineage>
        <taxon>Bacteria</taxon>
        <taxon>Bacillati</taxon>
        <taxon>Actinomycetota</taxon>
        <taxon>Actinomycetes</taxon>
        <taxon>Propionibacteriales</taxon>
        <taxon>Nocardioidaceae</taxon>
        <taxon>Nocardioides</taxon>
    </lineage>
</organism>
<proteinExistence type="predicted"/>
<dbReference type="RefSeq" id="WP_246360436.1">
    <property type="nucleotide sequence ID" value="NZ_CCXJ01000519.1"/>
</dbReference>
<keyword evidence="2" id="KW-1185">Reference proteome</keyword>
<dbReference type="InterPro" id="IPR052703">
    <property type="entry name" value="Aromatic_CoA_ox/epox"/>
</dbReference>
<dbReference type="Gene3D" id="1.20.1260.10">
    <property type="match status" value="1"/>
</dbReference>
<name>A0ABT9NQD8_9ACTN</name>
<dbReference type="InterPro" id="IPR012347">
    <property type="entry name" value="Ferritin-like"/>
</dbReference>
<reference evidence="1 2" key="1">
    <citation type="submission" date="2023-07" db="EMBL/GenBank/DDBJ databases">
        <title>Sequencing the genomes of 1000 actinobacteria strains.</title>
        <authorList>
            <person name="Klenk H.-P."/>
        </authorList>
    </citation>
    <scope>NUCLEOTIDE SEQUENCE [LARGE SCALE GENOMIC DNA]</scope>
    <source>
        <strain evidence="1 2">GD13</strain>
    </source>
</reference>
<dbReference type="EMBL" id="JAUSQM010000001">
    <property type="protein sequence ID" value="MDP9822639.1"/>
    <property type="molecule type" value="Genomic_DNA"/>
</dbReference>
<dbReference type="GO" id="GO:0097266">
    <property type="term" value="F:phenylacetyl-CoA 1,2-epoxidase activity"/>
    <property type="evidence" value="ECO:0007669"/>
    <property type="project" value="UniProtKB-EC"/>
</dbReference>
<keyword evidence="1" id="KW-0560">Oxidoreductase</keyword>
<dbReference type="PANTHER" id="PTHR30458:SF0">
    <property type="entry name" value="1,2-PHENYLACETYL-COA EPOXIDASE, SUBUNIT C"/>
    <property type="match status" value="1"/>
</dbReference>
<gene>
    <name evidence="1" type="ORF">J2S59_002448</name>
</gene>
<dbReference type="EC" id="1.14.13.149" evidence="1"/>
<sequence length="244" mass="26312">MSVSPPAAAMLDADDLLALADDALIAAQRLGGWVSLAPVLEEDVALANIALDQLGVARALLTRFGELEGRGRSEDDLAYWRTPAELRNALLVERPDGQDFGVLVVRLLLLSTAQLHRYAALRSVPDPTVAAVLAKAVAEVSYHRDHARTWLLRLGDGTHESHDRVQRALEAEWPYLAELLTPQTGATVRGQLADDIAAATLVVPSEPDDPTPYAGGREGRHTEHLAPLLATMQEVARAHPGAVW</sequence>
<dbReference type="NCBIfam" id="TIGR02158">
    <property type="entry name" value="PA_CoA_Oxy3"/>
    <property type="match status" value="1"/>
</dbReference>
<dbReference type="Pfam" id="PF05138">
    <property type="entry name" value="PaaA_PaaC"/>
    <property type="match status" value="1"/>
</dbReference>
<dbReference type="SUPFAM" id="SSF47240">
    <property type="entry name" value="Ferritin-like"/>
    <property type="match status" value="1"/>
</dbReference>
<comment type="caution">
    <text evidence="1">The sequence shown here is derived from an EMBL/GenBank/DDBJ whole genome shotgun (WGS) entry which is preliminary data.</text>
</comment>
<evidence type="ECO:0000313" key="1">
    <source>
        <dbReference type="EMBL" id="MDP9822639.1"/>
    </source>
</evidence>
<dbReference type="Proteomes" id="UP001240447">
    <property type="component" value="Unassembled WGS sequence"/>
</dbReference>
<dbReference type="InterPro" id="IPR007814">
    <property type="entry name" value="PaaA_PaaC"/>
</dbReference>
<evidence type="ECO:0000313" key="2">
    <source>
        <dbReference type="Proteomes" id="UP001240447"/>
    </source>
</evidence>
<dbReference type="InterPro" id="IPR011882">
    <property type="entry name" value="PaaC"/>
</dbReference>
<dbReference type="PANTHER" id="PTHR30458">
    <property type="entry name" value="PHENYLACETIC ACID DEGRADATION PROTEIN PAA"/>
    <property type="match status" value="1"/>
</dbReference>
<accession>A0ABT9NQD8</accession>
<protein>
    <submittedName>
        <fullName evidence="1">Ring-1,2-phenylacetyl-CoA epoxidase subunit PaaC</fullName>
        <ecNumber evidence="1">1.14.13.149</ecNumber>
    </submittedName>
</protein>